<evidence type="ECO:0000259" key="4">
    <source>
        <dbReference type="Pfam" id="PF01551"/>
    </source>
</evidence>
<feature type="domain" description="M23ase beta-sheet core" evidence="4">
    <location>
        <begin position="200"/>
        <end position="294"/>
    </location>
</feature>
<protein>
    <recommendedName>
        <fullName evidence="4">M23ase beta-sheet core domain-containing protein</fullName>
    </recommendedName>
</protein>
<keyword evidence="3" id="KW-0812">Transmembrane</keyword>
<keyword evidence="3" id="KW-1133">Transmembrane helix</keyword>
<dbReference type="CDD" id="cd12797">
    <property type="entry name" value="M23_peptidase"/>
    <property type="match status" value="1"/>
</dbReference>
<comment type="caution">
    <text evidence="5">The sequence shown here is derived from an EMBL/GenBank/DDBJ whole genome shotgun (WGS) entry which is preliminary data.</text>
</comment>
<dbReference type="Pfam" id="PF01551">
    <property type="entry name" value="Peptidase_M23"/>
    <property type="match status" value="1"/>
</dbReference>
<accession>A0ABN0WI22</accession>
<dbReference type="Gene3D" id="2.70.70.10">
    <property type="entry name" value="Glucose Permease (Domain IIA)"/>
    <property type="match status" value="1"/>
</dbReference>
<dbReference type="SUPFAM" id="SSF51261">
    <property type="entry name" value="Duplicated hybrid motif"/>
    <property type="match status" value="1"/>
</dbReference>
<name>A0ABN0WI22_9BACI</name>
<dbReference type="PANTHER" id="PTHR21666">
    <property type="entry name" value="PEPTIDASE-RELATED"/>
    <property type="match status" value="1"/>
</dbReference>
<keyword evidence="3" id="KW-0472">Membrane</keyword>
<evidence type="ECO:0000313" key="5">
    <source>
        <dbReference type="EMBL" id="GAA0338286.1"/>
    </source>
</evidence>
<keyword evidence="6" id="KW-1185">Reference proteome</keyword>
<dbReference type="PANTHER" id="PTHR21666:SF289">
    <property type="entry name" value="L-ALA--D-GLU ENDOPEPTIDASE"/>
    <property type="match status" value="1"/>
</dbReference>
<keyword evidence="1" id="KW-0732">Signal</keyword>
<organism evidence="5 6">
    <name type="scientific">Bacillus carboniphilus</name>
    <dbReference type="NCBI Taxonomy" id="86663"/>
    <lineage>
        <taxon>Bacteria</taxon>
        <taxon>Bacillati</taxon>
        <taxon>Bacillota</taxon>
        <taxon>Bacilli</taxon>
        <taxon>Bacillales</taxon>
        <taxon>Bacillaceae</taxon>
        <taxon>Bacillus</taxon>
    </lineage>
</organism>
<evidence type="ECO:0000313" key="6">
    <source>
        <dbReference type="Proteomes" id="UP001500782"/>
    </source>
</evidence>
<dbReference type="Proteomes" id="UP001500782">
    <property type="component" value="Unassembled WGS sequence"/>
</dbReference>
<proteinExistence type="predicted"/>
<dbReference type="InterPro" id="IPR016047">
    <property type="entry name" value="M23ase_b-sheet_dom"/>
</dbReference>
<sequence>MKLRRKKLKLKVYTIFISSSTSKPVTRFALPKFMLHSIPLFLITPFALLYYFYHLTEDLKEENLALSSNLSQQVSKTAALENVVETMEETTSQAQLKMKELEILETKIREYMLELPDYIDPRGGISLPFDNGQESHTDVEISSVNWESNELVEKYKETIAEMEDLNEELRFIPTAWPSKATRISSTFGGREDPFTNRSAFHTGIDLAAPWGTPVYAGADGTVIKAEYYGGYGKAIIIRHSSTYKTLYGHLSEIMVEVGDQVKKGDRIGSIGSTGRSTGPHLHYEIIKNGEPIDPFPYMDFFK</sequence>
<gene>
    <name evidence="5" type="ORF">GCM10008967_30700</name>
</gene>
<dbReference type="InterPro" id="IPR050570">
    <property type="entry name" value="Cell_wall_metabolism_enzyme"/>
</dbReference>
<evidence type="ECO:0000256" key="3">
    <source>
        <dbReference type="SAM" id="Phobius"/>
    </source>
</evidence>
<dbReference type="InterPro" id="IPR011055">
    <property type="entry name" value="Dup_hybrid_motif"/>
</dbReference>
<reference evidence="5 6" key="1">
    <citation type="journal article" date="2019" name="Int. J. Syst. Evol. Microbiol.">
        <title>The Global Catalogue of Microorganisms (GCM) 10K type strain sequencing project: providing services to taxonomists for standard genome sequencing and annotation.</title>
        <authorList>
            <consortium name="The Broad Institute Genomics Platform"/>
            <consortium name="The Broad Institute Genome Sequencing Center for Infectious Disease"/>
            <person name="Wu L."/>
            <person name="Ma J."/>
        </authorList>
    </citation>
    <scope>NUCLEOTIDE SEQUENCE [LARGE SCALE GENOMIC DNA]</scope>
    <source>
        <strain evidence="5 6">JCM 9731</strain>
    </source>
</reference>
<evidence type="ECO:0000256" key="2">
    <source>
        <dbReference type="SAM" id="Coils"/>
    </source>
</evidence>
<feature type="transmembrane region" description="Helical" evidence="3">
    <location>
        <begin position="33"/>
        <end position="53"/>
    </location>
</feature>
<keyword evidence="2" id="KW-0175">Coiled coil</keyword>
<dbReference type="RefSeq" id="WP_343800700.1">
    <property type="nucleotide sequence ID" value="NZ_BAAADJ010000054.1"/>
</dbReference>
<feature type="coiled-coil region" evidence="2">
    <location>
        <begin position="84"/>
        <end position="114"/>
    </location>
</feature>
<evidence type="ECO:0000256" key="1">
    <source>
        <dbReference type="ARBA" id="ARBA00022729"/>
    </source>
</evidence>
<dbReference type="EMBL" id="BAAADJ010000054">
    <property type="protein sequence ID" value="GAA0338286.1"/>
    <property type="molecule type" value="Genomic_DNA"/>
</dbReference>